<proteinExistence type="predicted"/>
<accession>A0A914D0U7</accession>
<evidence type="ECO:0000256" key="2">
    <source>
        <dbReference type="SAM" id="MobiDB-lite"/>
    </source>
</evidence>
<dbReference type="Gene3D" id="1.10.30.10">
    <property type="entry name" value="High mobility group box domain"/>
    <property type="match status" value="1"/>
</dbReference>
<evidence type="ECO:0000313" key="5">
    <source>
        <dbReference type="WBParaSite" id="ACRNAN_scaffold1665.g11346.t1"/>
    </source>
</evidence>
<sequence length="267" mass="30006">MDGVQQLDESGENPTSSENFGVSMDEREKLNGTVENPSTSEPNEAREDFDQSLQCDEDVPSWFDSMLHTLANSEKEEQVVDTQLKVIKSQKNNNQTQAVSETQNLEDEAARISTVPLEAEDDDTRIIEIDTKNITVPSWFSKLDEPESVKQTTQVVEIQSTEPTSTSTPEDIATWLKTQPKLSASSKSGYIVFSHEVRKRVISENSAATFTEIAKIIGQEWTNLPSSTKKLYDSRAKFIVSEREKLGLTSSYSRILKPGQIRIYMCK</sequence>
<protein>
    <submittedName>
        <fullName evidence="5">HMG box domain-containing protein</fullName>
    </submittedName>
</protein>
<feature type="DNA-binding region" description="HMG box" evidence="1">
    <location>
        <begin position="183"/>
        <end position="237"/>
    </location>
</feature>
<dbReference type="InterPro" id="IPR009071">
    <property type="entry name" value="HMG_box_dom"/>
</dbReference>
<evidence type="ECO:0000256" key="1">
    <source>
        <dbReference type="PROSITE-ProRule" id="PRU00267"/>
    </source>
</evidence>
<dbReference type="WBParaSite" id="ACRNAN_scaffold1665.g11346.t1">
    <property type="protein sequence ID" value="ACRNAN_scaffold1665.g11346.t1"/>
    <property type="gene ID" value="ACRNAN_scaffold1665.g11346"/>
</dbReference>
<dbReference type="Proteomes" id="UP000887540">
    <property type="component" value="Unplaced"/>
</dbReference>
<organism evidence="4 5">
    <name type="scientific">Acrobeloides nanus</name>
    <dbReference type="NCBI Taxonomy" id="290746"/>
    <lineage>
        <taxon>Eukaryota</taxon>
        <taxon>Metazoa</taxon>
        <taxon>Ecdysozoa</taxon>
        <taxon>Nematoda</taxon>
        <taxon>Chromadorea</taxon>
        <taxon>Rhabditida</taxon>
        <taxon>Tylenchina</taxon>
        <taxon>Cephalobomorpha</taxon>
        <taxon>Cephaloboidea</taxon>
        <taxon>Cephalobidae</taxon>
        <taxon>Acrobeloides</taxon>
    </lineage>
</organism>
<keyword evidence="1" id="KW-0238">DNA-binding</keyword>
<dbReference type="SUPFAM" id="SSF47095">
    <property type="entry name" value="HMG-box"/>
    <property type="match status" value="1"/>
</dbReference>
<reference evidence="5" key="1">
    <citation type="submission" date="2022-11" db="UniProtKB">
        <authorList>
            <consortium name="WormBaseParasite"/>
        </authorList>
    </citation>
    <scope>IDENTIFICATION</scope>
</reference>
<evidence type="ECO:0000259" key="3">
    <source>
        <dbReference type="PROSITE" id="PS50118"/>
    </source>
</evidence>
<dbReference type="GO" id="GO:0005634">
    <property type="term" value="C:nucleus"/>
    <property type="evidence" value="ECO:0007669"/>
    <property type="project" value="UniProtKB-UniRule"/>
</dbReference>
<evidence type="ECO:0000313" key="4">
    <source>
        <dbReference type="Proteomes" id="UP000887540"/>
    </source>
</evidence>
<dbReference type="GO" id="GO:0003677">
    <property type="term" value="F:DNA binding"/>
    <property type="evidence" value="ECO:0007669"/>
    <property type="project" value="UniProtKB-UniRule"/>
</dbReference>
<keyword evidence="1" id="KW-0539">Nucleus</keyword>
<keyword evidence="4" id="KW-1185">Reference proteome</keyword>
<dbReference type="AlphaFoldDB" id="A0A914D0U7"/>
<dbReference type="PROSITE" id="PS50118">
    <property type="entry name" value="HMG_BOX_2"/>
    <property type="match status" value="1"/>
</dbReference>
<dbReference type="InterPro" id="IPR036910">
    <property type="entry name" value="HMG_box_dom_sf"/>
</dbReference>
<feature type="domain" description="HMG box" evidence="3">
    <location>
        <begin position="183"/>
        <end position="237"/>
    </location>
</feature>
<dbReference type="SMART" id="SM00398">
    <property type="entry name" value="HMG"/>
    <property type="match status" value="1"/>
</dbReference>
<feature type="compositionally biased region" description="Polar residues" evidence="2">
    <location>
        <begin position="33"/>
        <end position="42"/>
    </location>
</feature>
<name>A0A914D0U7_9BILA</name>
<dbReference type="Pfam" id="PF00505">
    <property type="entry name" value="HMG_box"/>
    <property type="match status" value="1"/>
</dbReference>
<feature type="region of interest" description="Disordered" evidence="2">
    <location>
        <begin position="1"/>
        <end position="53"/>
    </location>
</feature>